<feature type="compositionally biased region" description="Basic residues" evidence="1">
    <location>
        <begin position="649"/>
        <end position="661"/>
    </location>
</feature>
<feature type="region of interest" description="Disordered" evidence="1">
    <location>
        <begin position="347"/>
        <end position="368"/>
    </location>
</feature>
<feature type="region of interest" description="Disordered" evidence="1">
    <location>
        <begin position="199"/>
        <end position="273"/>
    </location>
</feature>
<dbReference type="EMBL" id="PQXL01000041">
    <property type="protein sequence ID" value="THV53797.1"/>
    <property type="molecule type" value="Genomic_DNA"/>
</dbReference>
<feature type="region of interest" description="Disordered" evidence="1">
    <location>
        <begin position="511"/>
        <end position="576"/>
    </location>
</feature>
<sequence>MNNHGIPPPSSSTMAPSTSNGPSDDQIPPSYGHSAHSKPTPKKSAETKMGILRADSGIAITPNINNAIPNPARLRNQSRALSKGDLVDTIPTDASGATPTFDANMPIVLAKLEHLTTHLYAILTRVPTTPTADLDDPTSTAELSPEEQIRYTSEATIADVSGSISKVDQIVEQLNVIYHVTSIMSSCLDEILPKKPIIPESSMEKGKGKGKEYEEKEEGEEEGGEKEGDEGDEKEGDDKEVDEKEKQTRIQPIILPKLLSASHPPSSPSVEHIEHGAPRFQSVDNLSPAQEILLQPTSESERLRRKNRRMRKWKEKKEQTPTTPNVLPAPLPRPFPFAERIQAGLQSLQSDSGPPPPQESNHTSNRPTAVSVYLRRRLLLMIESEENAEHAPTLSIGSLNLPPSSPSVEHILRCVRIREWIDHLPSPSPPPQEPRYTDSRARALSLFLQCKIESMKKESKDESPLTPISDVLYPHYWTLRDTARFADALTYQNKEPPIRASPKEEAFPIIAGPYNEPSLTKPVTSKPWIRRPAKKERSGASGDGESKLVMVTDEEEKGEGEGEEKGEGPGEGEKIPKLIVTRMMVFAPGQSLQSVIEAIRAEQRERERQKEKEKEKEKEKQQTQQTQQPQNQSAPETASKSKSTSKSNSKSKSKPKTKSKSKNNDTIPIPPAQKTATESADQEEEEEEKEIKRRMENGKAADQEEDQEENEEKE</sequence>
<feature type="compositionally biased region" description="Acidic residues" evidence="1">
    <location>
        <begin position="215"/>
        <end position="240"/>
    </location>
</feature>
<dbReference type="Proteomes" id="UP000308671">
    <property type="component" value="Unassembled WGS sequence"/>
</dbReference>
<organism evidence="2 3">
    <name type="scientific">Botrytis galanthina</name>
    <dbReference type="NCBI Taxonomy" id="278940"/>
    <lineage>
        <taxon>Eukaryota</taxon>
        <taxon>Fungi</taxon>
        <taxon>Dikarya</taxon>
        <taxon>Ascomycota</taxon>
        <taxon>Pezizomycotina</taxon>
        <taxon>Leotiomycetes</taxon>
        <taxon>Helotiales</taxon>
        <taxon>Sclerotiniaceae</taxon>
        <taxon>Botrytis</taxon>
    </lineage>
</organism>
<evidence type="ECO:0000313" key="2">
    <source>
        <dbReference type="EMBL" id="THV53797.1"/>
    </source>
</evidence>
<gene>
    <name evidence="2" type="ORF">BGAL_0041g00030</name>
</gene>
<feature type="compositionally biased region" description="Basic and acidic residues" evidence="1">
    <location>
        <begin position="559"/>
        <end position="576"/>
    </location>
</feature>
<feature type="compositionally biased region" description="Polar residues" evidence="1">
    <location>
        <begin position="629"/>
        <end position="638"/>
    </location>
</feature>
<feature type="compositionally biased region" description="Basic and acidic residues" evidence="1">
    <location>
        <begin position="689"/>
        <end position="702"/>
    </location>
</feature>
<reference evidence="2 3" key="1">
    <citation type="submission" date="2017-12" db="EMBL/GenBank/DDBJ databases">
        <title>Comparative genomics of Botrytis spp.</title>
        <authorList>
            <person name="Valero-Jimenez C.A."/>
            <person name="Tapia P."/>
            <person name="Veloso J."/>
            <person name="Silva-Moreno E."/>
            <person name="Staats M."/>
            <person name="Valdes J.H."/>
            <person name="Van Kan J.A.L."/>
        </authorList>
    </citation>
    <scope>NUCLEOTIDE SEQUENCE [LARGE SCALE GENOMIC DNA]</scope>
    <source>
        <strain evidence="2 3">MUCL435</strain>
    </source>
</reference>
<comment type="caution">
    <text evidence="2">The sequence shown here is derived from an EMBL/GenBank/DDBJ whole genome shotgun (WGS) entry which is preliminary data.</text>
</comment>
<proteinExistence type="predicted"/>
<name>A0A4S8R6Z7_9HELO</name>
<feature type="region of interest" description="Disordered" evidence="1">
    <location>
        <begin position="291"/>
        <end position="332"/>
    </location>
</feature>
<accession>A0A4S8R6Z7</accession>
<dbReference type="OrthoDB" id="3562039at2759"/>
<protein>
    <submittedName>
        <fullName evidence="2">Uncharacterized protein</fullName>
    </submittedName>
</protein>
<keyword evidence="3" id="KW-1185">Reference proteome</keyword>
<dbReference type="AlphaFoldDB" id="A0A4S8R6Z7"/>
<dbReference type="PANTHER" id="PTHR48148:SF2">
    <property type="entry name" value="PA14 DOMAIN-CONTAINING PROTEIN"/>
    <property type="match status" value="1"/>
</dbReference>
<feature type="compositionally biased region" description="Low complexity" evidence="1">
    <location>
        <begin position="255"/>
        <end position="264"/>
    </location>
</feature>
<feature type="region of interest" description="Disordered" evidence="1">
    <location>
        <begin position="597"/>
        <end position="714"/>
    </location>
</feature>
<evidence type="ECO:0000313" key="3">
    <source>
        <dbReference type="Proteomes" id="UP000308671"/>
    </source>
</evidence>
<feature type="compositionally biased region" description="Basic and acidic residues" evidence="1">
    <location>
        <begin position="599"/>
        <end position="621"/>
    </location>
</feature>
<feature type="region of interest" description="Disordered" evidence="1">
    <location>
        <begin position="1"/>
        <end position="45"/>
    </location>
</feature>
<feature type="compositionally biased region" description="Pro residues" evidence="1">
    <location>
        <begin position="1"/>
        <end position="10"/>
    </location>
</feature>
<dbReference type="PANTHER" id="PTHR48148">
    <property type="entry name" value="KERATINOCYTE PROLINE-RICH PROTEIN"/>
    <property type="match status" value="1"/>
</dbReference>
<feature type="compositionally biased region" description="Basic residues" evidence="1">
    <location>
        <begin position="303"/>
        <end position="314"/>
    </location>
</feature>
<feature type="compositionally biased region" description="Basic and acidic residues" evidence="1">
    <location>
        <begin position="202"/>
        <end position="214"/>
    </location>
</feature>
<feature type="compositionally biased region" description="Polar residues" evidence="1">
    <location>
        <begin position="359"/>
        <end position="368"/>
    </location>
</feature>
<evidence type="ECO:0000256" key="1">
    <source>
        <dbReference type="SAM" id="MobiDB-lite"/>
    </source>
</evidence>
<feature type="compositionally biased region" description="Acidic residues" evidence="1">
    <location>
        <begin position="703"/>
        <end position="714"/>
    </location>
</feature>